<accession>A0A3Q9UWC7</accession>
<evidence type="ECO:0000313" key="3">
    <source>
        <dbReference type="Proteomes" id="UP000285317"/>
    </source>
</evidence>
<dbReference type="RefSeq" id="WP_123445180.1">
    <property type="nucleotide sequence ID" value="NZ_CP028137.1"/>
</dbReference>
<proteinExistence type="predicted"/>
<name>A0A3Q9UWC7_9MICO</name>
<evidence type="ECO:0000313" key="2">
    <source>
        <dbReference type="EMBL" id="AZZ50881.1"/>
    </source>
</evidence>
<keyword evidence="1" id="KW-0472">Membrane</keyword>
<dbReference type="KEGG" id="rfs:C1I64_01650"/>
<dbReference type="AlphaFoldDB" id="A0A3Q9UWC7"/>
<evidence type="ECO:0000256" key="1">
    <source>
        <dbReference type="SAM" id="Phobius"/>
    </source>
</evidence>
<dbReference type="Proteomes" id="UP000285317">
    <property type="component" value="Chromosome"/>
</dbReference>
<feature type="transmembrane region" description="Helical" evidence="1">
    <location>
        <begin position="158"/>
        <end position="179"/>
    </location>
</feature>
<feature type="transmembrane region" description="Helical" evidence="1">
    <location>
        <begin position="186"/>
        <end position="207"/>
    </location>
</feature>
<dbReference type="EMBL" id="CP028137">
    <property type="protein sequence ID" value="AZZ50881.1"/>
    <property type="molecule type" value="Genomic_DNA"/>
</dbReference>
<gene>
    <name evidence="2" type="ORF">C1I64_01650</name>
</gene>
<organism evidence="2 3">
    <name type="scientific">Rathayibacter festucae DSM 15932</name>
    <dbReference type="NCBI Taxonomy" id="1328866"/>
    <lineage>
        <taxon>Bacteria</taxon>
        <taxon>Bacillati</taxon>
        <taxon>Actinomycetota</taxon>
        <taxon>Actinomycetes</taxon>
        <taxon>Micrococcales</taxon>
        <taxon>Microbacteriaceae</taxon>
        <taxon>Rathayibacter</taxon>
    </lineage>
</organism>
<keyword evidence="1" id="KW-0812">Transmembrane</keyword>
<feature type="transmembrane region" description="Helical" evidence="1">
    <location>
        <begin position="75"/>
        <end position="97"/>
    </location>
</feature>
<protein>
    <submittedName>
        <fullName evidence="2">ABC transporter permease</fullName>
    </submittedName>
</protein>
<keyword evidence="1" id="KW-1133">Transmembrane helix</keyword>
<feature type="transmembrane region" description="Helical" evidence="1">
    <location>
        <begin position="104"/>
        <end position="126"/>
    </location>
</feature>
<sequence>MTALAPQRSVARHRLLSIVRLHLANPATLLATPLAILGAIFVGSLIIWLLVLRMVGVPAAGGDSGVQITGGTTFIFIYMLVVAVQATNVTFALALGYGSTRRDYSLGTALTFVGLSAAWTVLYSTMSALEQATNGWGLGGYMFRAAAYSDVSWLAQTFATFSLFLFFFFAGSAVAAVFVRWRATGMTVFFLALGALIVGLVALFTLTDSWDSVWLAFEAIGFTGAFALLLVPTVLSAVLGALILRRATPRG</sequence>
<feature type="transmembrane region" description="Helical" evidence="1">
    <location>
        <begin position="29"/>
        <end position="55"/>
    </location>
</feature>
<feature type="transmembrane region" description="Helical" evidence="1">
    <location>
        <begin position="219"/>
        <end position="244"/>
    </location>
</feature>
<reference evidence="2 3" key="1">
    <citation type="submission" date="2018-03" db="EMBL/GenBank/DDBJ databases">
        <title>Bacteriophage NCPPB3778 and a type I-E CRISPR drive the evolution of the US Biological Select Agent, Rathayibacter toxicus.</title>
        <authorList>
            <person name="Davis E.W.II."/>
            <person name="Tabima J.F."/>
            <person name="Weisberg A.J."/>
            <person name="Dantas Lopes L."/>
            <person name="Wiseman M.S."/>
            <person name="Wiseman M.S."/>
            <person name="Pupko T."/>
            <person name="Belcher M.S."/>
            <person name="Sechler A.J."/>
            <person name="Tancos M.A."/>
            <person name="Schroeder B.K."/>
            <person name="Murray T.D."/>
            <person name="Luster D.G."/>
            <person name="Schneider W.L."/>
            <person name="Rogers E."/>
            <person name="Andreote F.D."/>
            <person name="Grunwald N.J."/>
            <person name="Putnam M.L."/>
            <person name="Chang J.H."/>
        </authorList>
    </citation>
    <scope>NUCLEOTIDE SEQUENCE [LARGE SCALE GENOMIC DNA]</scope>
    <source>
        <strain evidence="2 3">DSM 15932</strain>
    </source>
</reference>